<reference evidence="2" key="1">
    <citation type="journal article" date="2019" name="Int. J. Syst. Evol. Microbiol.">
        <title>The Global Catalogue of Microorganisms (GCM) 10K type strain sequencing project: providing services to taxonomists for standard genome sequencing and annotation.</title>
        <authorList>
            <consortium name="The Broad Institute Genomics Platform"/>
            <consortium name="The Broad Institute Genome Sequencing Center for Infectious Disease"/>
            <person name="Wu L."/>
            <person name="Ma J."/>
        </authorList>
    </citation>
    <scope>NUCLEOTIDE SEQUENCE [LARGE SCALE GENOMIC DNA]</scope>
    <source>
        <strain evidence="2">DT28</strain>
    </source>
</reference>
<gene>
    <name evidence="1" type="ORF">ACFO3I_05005</name>
</gene>
<sequence length="293" mass="30761">MPWVNASATWPASALAIADSADGVLSNVESAMGEAVGRVESAGGKASYTKHDLSADAAGLLSLRNDLKDLLVTAKILTVTPATYGLSNQPGYLSTQEAVNALAAKLNDNADPHKPANQAHALVLLFSDQSQGQLLNQMTPIANLLALPSLLACQRSLQKLVALDTDKMQQPKAALTPRWKAKGQLNCQPLRTASNLMGAQIAQLESLAADAQTPAQKLSALADKRSAMLTQLQSDLTALQSVTGSVWKMTFEGSAAQLAVELQTTEPPVKAPFSAAVVVSSSQPLTFLQELLP</sequence>
<evidence type="ECO:0000313" key="2">
    <source>
        <dbReference type="Proteomes" id="UP001595962"/>
    </source>
</evidence>
<dbReference type="RefSeq" id="WP_377332253.1">
    <property type="nucleotide sequence ID" value="NZ_JBHSGB010000005.1"/>
</dbReference>
<evidence type="ECO:0000313" key="1">
    <source>
        <dbReference type="EMBL" id="MFC4654385.1"/>
    </source>
</evidence>
<name>A0ABV9JJT8_9GAMM</name>
<accession>A0ABV9JJT8</accession>
<organism evidence="1 2">
    <name type="scientific">Rheinheimera marina</name>
    <dbReference type="NCBI Taxonomy" id="1774958"/>
    <lineage>
        <taxon>Bacteria</taxon>
        <taxon>Pseudomonadati</taxon>
        <taxon>Pseudomonadota</taxon>
        <taxon>Gammaproteobacteria</taxon>
        <taxon>Chromatiales</taxon>
        <taxon>Chromatiaceae</taxon>
        <taxon>Rheinheimera</taxon>
    </lineage>
</organism>
<protein>
    <submittedName>
        <fullName evidence="1">Uncharacterized protein</fullName>
    </submittedName>
</protein>
<dbReference type="EMBL" id="JBHSGB010000005">
    <property type="protein sequence ID" value="MFC4654385.1"/>
    <property type="molecule type" value="Genomic_DNA"/>
</dbReference>
<keyword evidence="2" id="KW-1185">Reference proteome</keyword>
<dbReference type="Proteomes" id="UP001595962">
    <property type="component" value="Unassembled WGS sequence"/>
</dbReference>
<proteinExistence type="predicted"/>
<comment type="caution">
    <text evidence="1">The sequence shown here is derived from an EMBL/GenBank/DDBJ whole genome shotgun (WGS) entry which is preliminary data.</text>
</comment>